<dbReference type="Proteomes" id="UP001194468">
    <property type="component" value="Unassembled WGS sequence"/>
</dbReference>
<feature type="transmembrane region" description="Helical" evidence="1">
    <location>
        <begin position="21"/>
        <end position="42"/>
    </location>
</feature>
<reference evidence="2" key="2">
    <citation type="journal article" date="2020" name="Nat. Commun.">
        <title>Large-scale genome sequencing of mycorrhizal fungi provides insights into the early evolution of symbiotic traits.</title>
        <authorList>
            <person name="Miyauchi S."/>
            <person name="Kiss E."/>
            <person name="Kuo A."/>
            <person name="Drula E."/>
            <person name="Kohler A."/>
            <person name="Sanchez-Garcia M."/>
            <person name="Morin E."/>
            <person name="Andreopoulos B."/>
            <person name="Barry K.W."/>
            <person name="Bonito G."/>
            <person name="Buee M."/>
            <person name="Carver A."/>
            <person name="Chen C."/>
            <person name="Cichocki N."/>
            <person name="Clum A."/>
            <person name="Culley D."/>
            <person name="Crous P.W."/>
            <person name="Fauchery L."/>
            <person name="Girlanda M."/>
            <person name="Hayes R.D."/>
            <person name="Keri Z."/>
            <person name="LaButti K."/>
            <person name="Lipzen A."/>
            <person name="Lombard V."/>
            <person name="Magnuson J."/>
            <person name="Maillard F."/>
            <person name="Murat C."/>
            <person name="Nolan M."/>
            <person name="Ohm R.A."/>
            <person name="Pangilinan J."/>
            <person name="Pereira M.F."/>
            <person name="Perotto S."/>
            <person name="Peter M."/>
            <person name="Pfister S."/>
            <person name="Riley R."/>
            <person name="Sitrit Y."/>
            <person name="Stielow J.B."/>
            <person name="Szollosi G."/>
            <person name="Zifcakova L."/>
            <person name="Stursova M."/>
            <person name="Spatafora J.W."/>
            <person name="Tedersoo L."/>
            <person name="Vaario L.M."/>
            <person name="Yamada A."/>
            <person name="Yan M."/>
            <person name="Wang P."/>
            <person name="Xu J."/>
            <person name="Bruns T."/>
            <person name="Baldrian P."/>
            <person name="Vilgalys R."/>
            <person name="Dunand C."/>
            <person name="Henrissat B."/>
            <person name="Grigoriev I.V."/>
            <person name="Hibbett D."/>
            <person name="Nagy L.G."/>
            <person name="Martin F.M."/>
        </authorList>
    </citation>
    <scope>NUCLEOTIDE SEQUENCE</scope>
    <source>
        <strain evidence="2">BED1</strain>
    </source>
</reference>
<protein>
    <submittedName>
        <fullName evidence="2">Uncharacterized protein</fullName>
    </submittedName>
</protein>
<keyword evidence="3" id="KW-1185">Reference proteome</keyword>
<dbReference type="AlphaFoldDB" id="A0AAD4BK37"/>
<keyword evidence="1" id="KW-0472">Membrane</keyword>
<gene>
    <name evidence="2" type="ORF">L210DRAFT_2768956</name>
</gene>
<feature type="transmembrane region" description="Helical" evidence="1">
    <location>
        <begin position="48"/>
        <end position="66"/>
    </location>
</feature>
<accession>A0AAD4BK37</accession>
<organism evidence="2 3">
    <name type="scientific">Boletus edulis BED1</name>
    <dbReference type="NCBI Taxonomy" id="1328754"/>
    <lineage>
        <taxon>Eukaryota</taxon>
        <taxon>Fungi</taxon>
        <taxon>Dikarya</taxon>
        <taxon>Basidiomycota</taxon>
        <taxon>Agaricomycotina</taxon>
        <taxon>Agaricomycetes</taxon>
        <taxon>Agaricomycetidae</taxon>
        <taxon>Boletales</taxon>
        <taxon>Boletineae</taxon>
        <taxon>Boletaceae</taxon>
        <taxon>Boletoideae</taxon>
        <taxon>Boletus</taxon>
    </lineage>
</organism>
<keyword evidence="1" id="KW-0812">Transmembrane</keyword>
<sequence>MKSFPSDSGHPSRTRFTLHRILSAVSAIVFAISKFIVSLHGATFTSGLLDVVLATLGTILFVSCWYEPNPRLRWLFDTDWDYLLDATAWGRSSILRLTRALAEIVKRTLLQF</sequence>
<evidence type="ECO:0000313" key="2">
    <source>
        <dbReference type="EMBL" id="KAF8432783.1"/>
    </source>
</evidence>
<name>A0AAD4BK37_BOLED</name>
<keyword evidence="1" id="KW-1133">Transmembrane helix</keyword>
<evidence type="ECO:0000256" key="1">
    <source>
        <dbReference type="SAM" id="Phobius"/>
    </source>
</evidence>
<proteinExistence type="predicted"/>
<evidence type="ECO:0000313" key="3">
    <source>
        <dbReference type="Proteomes" id="UP001194468"/>
    </source>
</evidence>
<reference evidence="2" key="1">
    <citation type="submission" date="2019-10" db="EMBL/GenBank/DDBJ databases">
        <authorList>
            <consortium name="DOE Joint Genome Institute"/>
            <person name="Kuo A."/>
            <person name="Miyauchi S."/>
            <person name="Kiss E."/>
            <person name="Drula E."/>
            <person name="Kohler A."/>
            <person name="Sanchez-Garcia M."/>
            <person name="Andreopoulos B."/>
            <person name="Barry K.W."/>
            <person name="Bonito G."/>
            <person name="Buee M."/>
            <person name="Carver A."/>
            <person name="Chen C."/>
            <person name="Cichocki N."/>
            <person name="Clum A."/>
            <person name="Culley D."/>
            <person name="Crous P.W."/>
            <person name="Fauchery L."/>
            <person name="Girlanda M."/>
            <person name="Hayes R."/>
            <person name="Keri Z."/>
            <person name="LaButti K."/>
            <person name="Lipzen A."/>
            <person name="Lombard V."/>
            <person name="Magnuson J."/>
            <person name="Maillard F."/>
            <person name="Morin E."/>
            <person name="Murat C."/>
            <person name="Nolan M."/>
            <person name="Ohm R."/>
            <person name="Pangilinan J."/>
            <person name="Pereira M."/>
            <person name="Perotto S."/>
            <person name="Peter M."/>
            <person name="Riley R."/>
            <person name="Sitrit Y."/>
            <person name="Stielow B."/>
            <person name="Szollosi G."/>
            <person name="Zifcakova L."/>
            <person name="Stursova M."/>
            <person name="Spatafora J.W."/>
            <person name="Tedersoo L."/>
            <person name="Vaario L.-M."/>
            <person name="Yamada A."/>
            <person name="Yan M."/>
            <person name="Wang P."/>
            <person name="Xu J."/>
            <person name="Bruns T."/>
            <person name="Baldrian P."/>
            <person name="Vilgalys R."/>
            <person name="Henrissat B."/>
            <person name="Grigoriev I.V."/>
            <person name="Hibbett D."/>
            <person name="Nagy L.G."/>
            <person name="Martin F.M."/>
        </authorList>
    </citation>
    <scope>NUCLEOTIDE SEQUENCE</scope>
    <source>
        <strain evidence="2">BED1</strain>
    </source>
</reference>
<dbReference type="EMBL" id="WHUW01000038">
    <property type="protein sequence ID" value="KAF8432783.1"/>
    <property type="molecule type" value="Genomic_DNA"/>
</dbReference>
<comment type="caution">
    <text evidence="2">The sequence shown here is derived from an EMBL/GenBank/DDBJ whole genome shotgun (WGS) entry which is preliminary data.</text>
</comment>